<name>A0A7J3ZJX7_9CREN</name>
<gene>
    <name evidence="1" type="ORF">ENM78_01780</name>
</gene>
<evidence type="ECO:0008006" key="2">
    <source>
        <dbReference type="Google" id="ProtNLM"/>
    </source>
</evidence>
<protein>
    <recommendedName>
        <fullName evidence="2">ArsR family transcriptional regulator</fullName>
    </recommendedName>
</protein>
<organism evidence="1">
    <name type="scientific">Fervidicoccus fontis</name>
    <dbReference type="NCBI Taxonomy" id="683846"/>
    <lineage>
        <taxon>Archaea</taxon>
        <taxon>Thermoproteota</taxon>
        <taxon>Thermoprotei</taxon>
        <taxon>Fervidicoccales</taxon>
        <taxon>Fervidicoccaceae</taxon>
        <taxon>Fervidicoccus</taxon>
    </lineage>
</organism>
<accession>A0A7J3ZJX7</accession>
<comment type="caution">
    <text evidence="1">The sequence shown here is derived from an EMBL/GenBank/DDBJ whole genome shotgun (WGS) entry which is preliminary data.</text>
</comment>
<dbReference type="AlphaFoldDB" id="A0A7J3ZJX7"/>
<dbReference type="EMBL" id="DRZC01000026">
    <property type="protein sequence ID" value="HHQ80182.1"/>
    <property type="molecule type" value="Genomic_DNA"/>
</dbReference>
<sequence>MRATWRSLPLHVVILELVEMKGGSLTDRELYESVRAVYDISYTEMLKALMKLELQGKLKVSTAKEGTLIVELLQNK</sequence>
<proteinExistence type="predicted"/>
<evidence type="ECO:0000313" key="1">
    <source>
        <dbReference type="EMBL" id="HHQ80182.1"/>
    </source>
</evidence>
<reference evidence="1" key="1">
    <citation type="journal article" date="2020" name="mSystems">
        <title>Genome- and Community-Level Interaction Insights into Carbon Utilization and Element Cycling Functions of Hydrothermarchaeota in Hydrothermal Sediment.</title>
        <authorList>
            <person name="Zhou Z."/>
            <person name="Liu Y."/>
            <person name="Xu W."/>
            <person name="Pan J."/>
            <person name="Luo Z.H."/>
            <person name="Li M."/>
        </authorList>
    </citation>
    <scope>NUCLEOTIDE SEQUENCE [LARGE SCALE GENOMIC DNA]</scope>
    <source>
        <strain evidence="1">SpSt-1116</strain>
    </source>
</reference>